<reference evidence="3 4" key="1">
    <citation type="submission" date="2021-05" db="EMBL/GenBank/DDBJ databases">
        <title>Novel species in genus Cellulomonas.</title>
        <authorList>
            <person name="Zhang G."/>
        </authorList>
    </citation>
    <scope>NUCLEOTIDE SEQUENCE [LARGE SCALE GENOMIC DNA]</scope>
    <source>
        <strain evidence="4">zg-ZUI157</strain>
    </source>
</reference>
<feature type="transmembrane region" description="Helical" evidence="2">
    <location>
        <begin position="74"/>
        <end position="95"/>
    </location>
</feature>
<feature type="transmembrane region" description="Helical" evidence="2">
    <location>
        <begin position="45"/>
        <end position="68"/>
    </location>
</feature>
<dbReference type="EMBL" id="CP076023">
    <property type="protein sequence ID" value="QWC17962.1"/>
    <property type="molecule type" value="Genomic_DNA"/>
</dbReference>
<sequence length="280" mass="28471">MTTPTPRPRATARASRGAPARHGVTFPRVLAAEWTKLTSVASNSWLALGTIAAAALTAYGLGIFVRTADGRSGSWVVVSGFLFAQLGFLVLGATVGTSEHTTGTARVTFTAVPRRLPVLGAQVVVTTVAAAVTATLALGASYLATIGPRAGEAPALDLTVPGTTRVLVCFVVVGAALALLGLGLGALLRRPADAIVTGVVLVFLLDFFLQGVPGRVTDTVRAFLPSAGRRLLEDDAAVAAADAATQGLQLGVGGGGAVVGGWMVVVLAAAAYRLRRHDVR</sequence>
<keyword evidence="2" id="KW-1133">Transmembrane helix</keyword>
<keyword evidence="4" id="KW-1185">Reference proteome</keyword>
<proteinExistence type="predicted"/>
<keyword evidence="2" id="KW-0812">Transmembrane</keyword>
<protein>
    <recommendedName>
        <fullName evidence="5">ABC transporter permease</fullName>
    </recommendedName>
</protein>
<feature type="transmembrane region" description="Helical" evidence="2">
    <location>
        <begin position="194"/>
        <end position="212"/>
    </location>
</feature>
<evidence type="ECO:0000256" key="1">
    <source>
        <dbReference type="SAM" id="MobiDB-lite"/>
    </source>
</evidence>
<evidence type="ECO:0000256" key="2">
    <source>
        <dbReference type="SAM" id="Phobius"/>
    </source>
</evidence>
<keyword evidence="2" id="KW-0472">Membrane</keyword>
<accession>A0ABX8GQA8</accession>
<gene>
    <name evidence="3" type="ORF">KKR89_14070</name>
</gene>
<feature type="region of interest" description="Disordered" evidence="1">
    <location>
        <begin position="1"/>
        <end position="20"/>
    </location>
</feature>
<feature type="transmembrane region" description="Helical" evidence="2">
    <location>
        <begin position="164"/>
        <end position="187"/>
    </location>
</feature>
<evidence type="ECO:0000313" key="4">
    <source>
        <dbReference type="Proteomes" id="UP000679335"/>
    </source>
</evidence>
<dbReference type="Proteomes" id="UP000679335">
    <property type="component" value="Chromosome"/>
</dbReference>
<organism evidence="3 4">
    <name type="scientific">Cellulomonas dongxiuzhuiae</name>
    <dbReference type="NCBI Taxonomy" id="2819979"/>
    <lineage>
        <taxon>Bacteria</taxon>
        <taxon>Bacillati</taxon>
        <taxon>Actinomycetota</taxon>
        <taxon>Actinomycetes</taxon>
        <taxon>Micrococcales</taxon>
        <taxon>Cellulomonadaceae</taxon>
        <taxon>Cellulomonas</taxon>
    </lineage>
</organism>
<feature type="transmembrane region" description="Helical" evidence="2">
    <location>
        <begin position="252"/>
        <end position="272"/>
    </location>
</feature>
<feature type="transmembrane region" description="Helical" evidence="2">
    <location>
        <begin position="116"/>
        <end position="144"/>
    </location>
</feature>
<evidence type="ECO:0000313" key="3">
    <source>
        <dbReference type="EMBL" id="QWC17962.1"/>
    </source>
</evidence>
<evidence type="ECO:0008006" key="5">
    <source>
        <dbReference type="Google" id="ProtNLM"/>
    </source>
</evidence>
<name>A0ABX8GQA8_9CELL</name>